<dbReference type="GO" id="GO:0016301">
    <property type="term" value="F:kinase activity"/>
    <property type="evidence" value="ECO:0007669"/>
    <property type="project" value="UniProtKB-KW"/>
</dbReference>
<sequence>MFALAETRFSFVGDEYIYAEISREMDVASAFKALAVARALQENKIPGILEICPANASYLVRYNPDVIAPWELMDYIKEIDLKNNKLQEMILPTRILEIPTWYNDPITREYAQRFRERNLNECISDFDFVVEKTRSADGDAFIARHCSTPYLITMTGYILGTAWEFPLTAEPASVIEVPKYVSPRTTTPKQAVGIGGGFTVVYPVESPGSYQLIGMTPVPVYHPEQQLAEFADTFFLAREGEVWVHRAIDEREYDQIAQEVAAGTYTYRGKQIELSFQQYAQEGKAYMDSIMKELYV</sequence>
<dbReference type="OrthoDB" id="9778567at2"/>
<evidence type="ECO:0000313" key="1">
    <source>
        <dbReference type="EMBL" id="BAU26659.1"/>
    </source>
</evidence>
<evidence type="ECO:0000313" key="2">
    <source>
        <dbReference type="Proteomes" id="UP000217696"/>
    </source>
</evidence>
<keyword evidence="1" id="KW-0418">Kinase</keyword>
<dbReference type="Proteomes" id="UP000217696">
    <property type="component" value="Chromosome"/>
</dbReference>
<dbReference type="InterPro" id="IPR010016">
    <property type="entry name" value="PxpB"/>
</dbReference>
<protein>
    <submittedName>
        <fullName evidence="1">Kinase A inhibitor</fullName>
    </submittedName>
</protein>
<keyword evidence="2" id="KW-1185">Reference proteome</keyword>
<dbReference type="SUPFAM" id="SSF160467">
    <property type="entry name" value="PH0987 N-terminal domain-like"/>
    <property type="match status" value="1"/>
</dbReference>
<gene>
    <name evidence="1" type="primary">kipI_1</name>
    <name evidence="1" type="ORF">CB4_00801</name>
</gene>
<dbReference type="SUPFAM" id="SSF50891">
    <property type="entry name" value="Cyclophilin-like"/>
    <property type="match status" value="1"/>
</dbReference>
<keyword evidence="1" id="KW-0808">Transferase</keyword>
<dbReference type="EMBL" id="AP017312">
    <property type="protein sequence ID" value="BAU26659.1"/>
    <property type="molecule type" value="Genomic_DNA"/>
</dbReference>
<dbReference type="RefSeq" id="WP_096463686.1">
    <property type="nucleotide sequence ID" value="NZ_AP017312.1"/>
</dbReference>
<accession>A0A0U5C4K1</accession>
<dbReference type="AlphaFoldDB" id="A0A0U5C4K1"/>
<dbReference type="Gene3D" id="3.30.1360.40">
    <property type="match status" value="1"/>
</dbReference>
<dbReference type="KEGG" id="asoc:CB4_00801"/>
<name>A0A0U5C4K1_9BACL</name>
<organism evidence="1 2">
    <name type="scientific">Aneurinibacillus soli</name>
    <dbReference type="NCBI Taxonomy" id="1500254"/>
    <lineage>
        <taxon>Bacteria</taxon>
        <taxon>Bacillati</taxon>
        <taxon>Bacillota</taxon>
        <taxon>Bacilli</taxon>
        <taxon>Bacillales</taxon>
        <taxon>Paenibacillaceae</taxon>
        <taxon>Aneurinibacillus group</taxon>
        <taxon>Aneurinibacillus</taxon>
    </lineage>
</organism>
<dbReference type="Pfam" id="PF02682">
    <property type="entry name" value="CT_C_D"/>
    <property type="match status" value="1"/>
</dbReference>
<dbReference type="InterPro" id="IPR029000">
    <property type="entry name" value="Cyclophilin-like_dom_sf"/>
</dbReference>
<reference evidence="1 2" key="1">
    <citation type="submission" date="2015-12" db="EMBL/GenBank/DDBJ databases">
        <title>Genome sequence of Aneurinibacillus soli.</title>
        <authorList>
            <person name="Lee J.S."/>
            <person name="Lee K.C."/>
            <person name="Kim K.K."/>
            <person name="Lee B.W."/>
        </authorList>
    </citation>
    <scope>NUCLEOTIDE SEQUENCE [LARGE SCALE GENOMIC DNA]</scope>
    <source>
        <strain evidence="1 2">CB4</strain>
    </source>
</reference>
<dbReference type="PANTHER" id="PTHR34698:SF2">
    <property type="entry name" value="5-OXOPROLINASE SUBUNIT B"/>
    <property type="match status" value="1"/>
</dbReference>
<dbReference type="InterPro" id="IPR003833">
    <property type="entry name" value="CT_C_D"/>
</dbReference>
<proteinExistence type="predicted"/>
<dbReference type="PANTHER" id="PTHR34698">
    <property type="entry name" value="5-OXOPROLINASE SUBUNIT B"/>
    <property type="match status" value="1"/>
</dbReference>
<dbReference type="SMART" id="SM00796">
    <property type="entry name" value="AHS1"/>
    <property type="match status" value="1"/>
</dbReference>
<dbReference type="Gene3D" id="2.40.100.10">
    <property type="entry name" value="Cyclophilin-like"/>
    <property type="match status" value="1"/>
</dbReference>